<dbReference type="Proteomes" id="UP000031572">
    <property type="component" value="Unassembled WGS sequence"/>
</dbReference>
<protein>
    <submittedName>
        <fullName evidence="1">Biotin carboxylase</fullName>
    </submittedName>
</protein>
<gene>
    <name evidence="1" type="ORF">TSA66_21345</name>
</gene>
<evidence type="ECO:0000313" key="1">
    <source>
        <dbReference type="EMBL" id="KIF83899.1"/>
    </source>
</evidence>
<accession>A0A0C2BV73</accession>
<keyword evidence="2" id="KW-1185">Reference proteome</keyword>
<evidence type="ECO:0000313" key="2">
    <source>
        <dbReference type="Proteomes" id="UP000031572"/>
    </source>
</evidence>
<dbReference type="AlphaFoldDB" id="A0A0C2BV73"/>
<sequence length="364" mass="38216">MVVYSGNAQRSPCDHENATYCEIARQLAAIKGFAYGGLFDASCAYAGPLYFVPSDTFVTLASARTLGIHAEQHLFGGVVPYPFIATKTITHALPASGAKAPPGWSFELAQRVRDVVLPGYSAFSIDDARDAGMALLRHGALRVKMASGIGGLGQWVVADSAELDACLQALDAQEVARDGLVCECNLAQVETLSVGQVRVGDLLATYCGTQRLTTNNAGEEVYGGSDLVVARGDFDALLRLALAPAALEAIAQARAYHAAVLQAYPGMFASRCNYDVAQGCDEAGRRYSGVLEQSWRIGGASGAEVAALAAFRADAALDAVRASTMEIYGADAHVPANAILHFQGVDERAGPITKYSTLAPHADP</sequence>
<name>A0A0C2BV73_9BURK</name>
<proteinExistence type="predicted"/>
<comment type="caution">
    <text evidence="1">The sequence shown here is derived from an EMBL/GenBank/DDBJ whole genome shotgun (WGS) entry which is preliminary data.</text>
</comment>
<reference evidence="1 2" key="1">
    <citation type="submission" date="2014-12" db="EMBL/GenBank/DDBJ databases">
        <title>Denitrispirillum autotrophicum gen. nov., sp. nov., Denitrifying, Facultatively Autotrophic Bacteria Isolated from Rice Paddy Soil.</title>
        <authorList>
            <person name="Ishii S."/>
            <person name="Ashida N."/>
            <person name="Ohno H."/>
            <person name="Otsuka S."/>
            <person name="Yokota A."/>
            <person name="Senoo K."/>
        </authorList>
    </citation>
    <scope>NUCLEOTIDE SEQUENCE [LARGE SCALE GENOMIC DNA]</scope>
    <source>
        <strain evidence="1 2">TSA66</strain>
    </source>
</reference>
<dbReference type="EMBL" id="JWJG01000028">
    <property type="protein sequence ID" value="KIF83899.1"/>
    <property type="molecule type" value="Genomic_DNA"/>
</dbReference>
<organism evidence="1 2">
    <name type="scientific">Noviherbaspirillum autotrophicum</name>
    <dbReference type="NCBI Taxonomy" id="709839"/>
    <lineage>
        <taxon>Bacteria</taxon>
        <taxon>Pseudomonadati</taxon>
        <taxon>Pseudomonadota</taxon>
        <taxon>Betaproteobacteria</taxon>
        <taxon>Burkholderiales</taxon>
        <taxon>Oxalobacteraceae</taxon>
        <taxon>Noviherbaspirillum</taxon>
    </lineage>
</organism>
<dbReference type="Pfam" id="PF11379">
    <property type="entry name" value="DUF3182"/>
    <property type="match status" value="1"/>
</dbReference>
<dbReference type="InterPro" id="IPR021519">
    <property type="entry name" value="DUF3182"/>
</dbReference>